<evidence type="ECO:0000313" key="2">
    <source>
        <dbReference type="EMBL" id="HHJ52734.1"/>
    </source>
</evidence>
<proteinExistence type="predicted"/>
<gene>
    <name evidence="2" type="ORF">ENJ89_06025</name>
</gene>
<sequence>MKLKERWTSINWFEKLVEILVVVIGITLAFVVDRSYESYKNQLALRQYLSSLHEDIQTDIRMADSLLQDLNAQNKKLNQFVRYLTRSQHESDSILFYIQSISRLTVFEMRQTTFKSMQSSGQINLIPDFQLRRDLFNYYHQSQGIQVFQKVMTDYFNRHIVPILLNKLDLQNEKILDPQYFNRPVFRNIVLSFSGLLNQQVRLYRTVLRKAQNLQTKITQNG</sequence>
<reference evidence="2" key="1">
    <citation type="journal article" date="2020" name="mSystems">
        <title>Genome- and Community-Level Interaction Insights into Carbon Utilization and Element Cycling Functions of Hydrothermarchaeota in Hydrothermal Sediment.</title>
        <authorList>
            <person name="Zhou Z."/>
            <person name="Liu Y."/>
            <person name="Xu W."/>
            <person name="Pan J."/>
            <person name="Luo Z.H."/>
            <person name="Li M."/>
        </authorList>
    </citation>
    <scope>NUCLEOTIDE SEQUENCE [LARGE SCALE GENOMIC DNA]</scope>
    <source>
        <strain evidence="2">HyVt-527</strain>
    </source>
</reference>
<dbReference type="EMBL" id="DROD01000410">
    <property type="protein sequence ID" value="HHJ52734.1"/>
    <property type="molecule type" value="Genomic_DNA"/>
</dbReference>
<keyword evidence="1" id="KW-0812">Transmembrane</keyword>
<organism evidence="2">
    <name type="scientific">Caldithrix abyssi</name>
    <dbReference type="NCBI Taxonomy" id="187145"/>
    <lineage>
        <taxon>Bacteria</taxon>
        <taxon>Pseudomonadati</taxon>
        <taxon>Calditrichota</taxon>
        <taxon>Calditrichia</taxon>
        <taxon>Calditrichales</taxon>
        <taxon>Calditrichaceae</taxon>
        <taxon>Caldithrix</taxon>
    </lineage>
</organism>
<keyword evidence="1" id="KW-0472">Membrane</keyword>
<comment type="caution">
    <text evidence="2">The sequence shown here is derived from an EMBL/GenBank/DDBJ whole genome shotgun (WGS) entry which is preliminary data.</text>
</comment>
<name>A0A7V5UF03_CALAY</name>
<dbReference type="AlphaFoldDB" id="A0A7V5UF03"/>
<dbReference type="Proteomes" id="UP000886124">
    <property type="component" value="Unassembled WGS sequence"/>
</dbReference>
<evidence type="ECO:0000256" key="1">
    <source>
        <dbReference type="SAM" id="Phobius"/>
    </source>
</evidence>
<accession>A0A7V5UF03</accession>
<feature type="transmembrane region" description="Helical" evidence="1">
    <location>
        <begin position="12"/>
        <end position="32"/>
    </location>
</feature>
<keyword evidence="1" id="KW-1133">Transmembrane helix</keyword>
<protein>
    <submittedName>
        <fullName evidence="2">Uncharacterized protein</fullName>
    </submittedName>
</protein>